<dbReference type="RefSeq" id="WP_353713608.1">
    <property type="nucleotide sequence ID" value="NZ_CP159280.1"/>
</dbReference>
<sequence length="279" mass="31851">MPLNLPEGKRLAVNIGPDFDAHSAWHGAFGRNTPSYLSRGEFDAEVGVPRLLAVFDKYDIQATFFTPTHTMATFPARFESILEAGHEIAAHGCYHENIPSLDPDEERRLMEIAIGQHEKYVGKRPRGFRSPAWDFSDATFDILESWGFDYDSSLMGRDFQAYVPHRVEIDLENGNTFRNPVNLIEMPVSWYLDDFPHLEFIPGINHGPFTIDQLVKDWTTQFDYAYENEPGGVFCLTVHPGTIGRAHHIVAFEKFIQHIVNHDGVWLTSLENVRDTWAD</sequence>
<dbReference type="EMBL" id="CP159280">
    <property type="protein sequence ID" value="XCH13927.1"/>
    <property type="molecule type" value="Genomic_DNA"/>
</dbReference>
<dbReference type="GO" id="GO:0005975">
    <property type="term" value="P:carbohydrate metabolic process"/>
    <property type="evidence" value="ECO:0007669"/>
    <property type="project" value="InterPro"/>
</dbReference>
<dbReference type="SUPFAM" id="SSF88713">
    <property type="entry name" value="Glycoside hydrolase/deacetylase"/>
    <property type="match status" value="1"/>
</dbReference>
<feature type="domain" description="NodB homology" evidence="1">
    <location>
        <begin position="34"/>
        <end position="268"/>
    </location>
</feature>
<dbReference type="PROSITE" id="PS51677">
    <property type="entry name" value="NODB"/>
    <property type="match status" value="1"/>
</dbReference>
<dbReference type="InterPro" id="IPR037950">
    <property type="entry name" value="PgdA-like"/>
</dbReference>
<evidence type="ECO:0000313" key="2">
    <source>
        <dbReference type="EMBL" id="XCH13927.1"/>
    </source>
</evidence>
<gene>
    <name evidence="2" type="ORF">ABRP34_22750</name>
</gene>
<proteinExistence type="predicted"/>
<geneLocation type="plasmid" evidence="2">
    <name>unnamed</name>
</geneLocation>
<dbReference type="Pfam" id="PF01522">
    <property type="entry name" value="Polysacc_deac_1"/>
    <property type="match status" value="1"/>
</dbReference>
<protein>
    <submittedName>
        <fullName evidence="2">Polysaccharide deacetylase</fullName>
    </submittedName>
</protein>
<dbReference type="CDD" id="cd10938">
    <property type="entry name" value="CE4_HpPgdA_like"/>
    <property type="match status" value="1"/>
</dbReference>
<dbReference type="PANTHER" id="PTHR47561">
    <property type="entry name" value="POLYSACCHARIDE DEACETYLASE FAMILY PROTEIN (AFU_ORTHOLOGUE AFUA_6G05030)"/>
    <property type="match status" value="1"/>
</dbReference>
<dbReference type="AlphaFoldDB" id="A0AAU8EZ27"/>
<dbReference type="Gene3D" id="3.20.20.370">
    <property type="entry name" value="Glycoside hydrolase/deacetylase"/>
    <property type="match status" value="1"/>
</dbReference>
<dbReference type="InterPro" id="IPR011330">
    <property type="entry name" value="Glyco_hydro/deAcase_b/a-brl"/>
</dbReference>
<dbReference type="PANTHER" id="PTHR47561:SF1">
    <property type="entry name" value="POLYSACCHARIDE DEACETYLASE FAMILY PROTEIN (AFU_ORTHOLOGUE AFUA_6G05030)"/>
    <property type="match status" value="1"/>
</dbReference>
<reference evidence="2" key="1">
    <citation type="submission" date="2024-06" db="EMBL/GenBank/DDBJ databases">
        <title>Biodegradation of dimethachlon by Arthrobacter sp. K5: mechanistic insights and ecological implications.</title>
        <authorList>
            <person name="Hu S."/>
            <person name="Lu P."/>
        </authorList>
    </citation>
    <scope>NUCLEOTIDE SEQUENCE</scope>
    <source>
        <strain evidence="2">K5</strain>
        <plasmid evidence="2">unnamed</plasmid>
    </source>
</reference>
<dbReference type="GO" id="GO:0016810">
    <property type="term" value="F:hydrolase activity, acting on carbon-nitrogen (but not peptide) bonds"/>
    <property type="evidence" value="ECO:0007669"/>
    <property type="project" value="InterPro"/>
</dbReference>
<organism evidence="2">
    <name type="scientific">Arthrobacter sp. K5</name>
    <dbReference type="NCBI Taxonomy" id="2839623"/>
    <lineage>
        <taxon>Bacteria</taxon>
        <taxon>Bacillati</taxon>
        <taxon>Actinomycetota</taxon>
        <taxon>Actinomycetes</taxon>
        <taxon>Micrococcales</taxon>
        <taxon>Micrococcaceae</taxon>
        <taxon>Arthrobacter</taxon>
    </lineage>
</organism>
<dbReference type="InterPro" id="IPR002509">
    <property type="entry name" value="NODB_dom"/>
</dbReference>
<name>A0AAU8EZ27_9MICC</name>
<keyword evidence="2" id="KW-0614">Plasmid</keyword>
<evidence type="ECO:0000259" key="1">
    <source>
        <dbReference type="PROSITE" id="PS51677"/>
    </source>
</evidence>
<accession>A0AAU8EZ27</accession>